<evidence type="ECO:0000313" key="2">
    <source>
        <dbReference type="Proteomes" id="UP000050430"/>
    </source>
</evidence>
<accession>A0A0P6WWX9</accession>
<evidence type="ECO:0000313" key="1">
    <source>
        <dbReference type="EMBL" id="KPL70627.1"/>
    </source>
</evidence>
<proteinExistence type="predicted"/>
<name>A0A0P6WWX9_9CHLR</name>
<dbReference type="AlphaFoldDB" id="A0A0P6WWX9"/>
<protein>
    <submittedName>
        <fullName evidence="1">Uncharacterized protein</fullName>
    </submittedName>
</protein>
<gene>
    <name evidence="1" type="ORF">ADM99_16125</name>
</gene>
<reference evidence="1 2" key="1">
    <citation type="submission" date="2015-07" db="EMBL/GenBank/DDBJ databases">
        <title>Genome sequence of Leptolinea tardivitalis DSM 16556.</title>
        <authorList>
            <person name="Hemp J."/>
            <person name="Ward L.M."/>
            <person name="Pace L.A."/>
            <person name="Fischer W.W."/>
        </authorList>
    </citation>
    <scope>NUCLEOTIDE SEQUENCE [LARGE SCALE GENOMIC DNA]</scope>
    <source>
        <strain evidence="1 2">YMTK-2</strain>
    </source>
</reference>
<organism evidence="1 2">
    <name type="scientific">Leptolinea tardivitalis</name>
    <dbReference type="NCBI Taxonomy" id="229920"/>
    <lineage>
        <taxon>Bacteria</taxon>
        <taxon>Bacillati</taxon>
        <taxon>Chloroflexota</taxon>
        <taxon>Anaerolineae</taxon>
        <taxon>Anaerolineales</taxon>
        <taxon>Anaerolineaceae</taxon>
        <taxon>Leptolinea</taxon>
    </lineage>
</organism>
<comment type="caution">
    <text evidence="1">The sequence shown here is derived from an EMBL/GenBank/DDBJ whole genome shotgun (WGS) entry which is preliminary data.</text>
</comment>
<dbReference type="RefSeq" id="WP_062422540.1">
    <property type="nucleotide sequence ID" value="NZ_BBYA01000010.1"/>
</dbReference>
<dbReference type="STRING" id="229920.ADM99_16125"/>
<dbReference type="EMBL" id="LGCK01000014">
    <property type="protein sequence ID" value="KPL70627.1"/>
    <property type="molecule type" value="Genomic_DNA"/>
</dbReference>
<dbReference type="Proteomes" id="UP000050430">
    <property type="component" value="Unassembled WGS sequence"/>
</dbReference>
<sequence length="131" mass="13869">MTVVIRNAQGDIKTFMEQDAGTVLETGETIEEIATPFTQYAHRLRLLVDGRGGELVKARAGIGTVIVQVECPGQESVQININGMVESVPLTDGLGAVTLSCETAGTFVLAPVDRKTYCAAGEAVCVVEVEE</sequence>
<keyword evidence="2" id="KW-1185">Reference proteome</keyword>